<reference evidence="2" key="1">
    <citation type="journal article" date="2013" name="PLoS ONE">
        <title>Direct detection of alternative open reading frames translation products in human significantly expands the proteome.</title>
        <authorList>
            <person name="Vanderperre B."/>
            <person name="Lucier J.-F."/>
            <person name="Motard J."/>
            <person name="Tremblay G."/>
            <person name="Vanderperre S."/>
            <person name="Wisztorski M."/>
            <person name="Salzet M."/>
            <person name="Boisvert F.-M."/>
            <person name="Roucou X."/>
        </authorList>
    </citation>
    <scope>NUCLEOTIDE SEQUENCE</scope>
</reference>
<dbReference type="AlphaFoldDB" id="L8EAX8"/>
<feature type="region of interest" description="Disordered" evidence="1">
    <location>
        <begin position="1"/>
        <end position="21"/>
    </location>
</feature>
<dbReference type="OrthoDB" id="5402602at2759"/>
<organism evidence="2">
    <name type="scientific">Homo sapiens</name>
    <name type="common">Human</name>
    <dbReference type="NCBI Taxonomy" id="9606"/>
    <lineage>
        <taxon>Eukaryota</taxon>
        <taxon>Metazoa</taxon>
        <taxon>Chordata</taxon>
        <taxon>Craniata</taxon>
        <taxon>Vertebrata</taxon>
        <taxon>Euteleostomi</taxon>
        <taxon>Mammalia</taxon>
        <taxon>Eutheria</taxon>
        <taxon>Euarchontoglires</taxon>
        <taxon>Primates</taxon>
        <taxon>Haplorrhini</taxon>
        <taxon>Catarrhini</taxon>
        <taxon>Hominidae</taxon>
        <taxon>Homo</taxon>
    </lineage>
</organism>
<dbReference type="ChiTaRS" id="ANKRD10">
    <property type="organism name" value="human"/>
</dbReference>
<evidence type="ECO:0000256" key="1">
    <source>
        <dbReference type="SAM" id="MobiDB-lite"/>
    </source>
</evidence>
<dbReference type="EMBL" id="HF584066">
    <property type="protein sequence ID" value="CCQ43563.1"/>
    <property type="molecule type" value="Genomic_DNA"/>
</dbReference>
<evidence type="ECO:0000313" key="2">
    <source>
        <dbReference type="EMBL" id="CCQ43563.1"/>
    </source>
</evidence>
<gene>
    <name evidence="2" type="primary">ANKRD10</name>
</gene>
<feature type="compositionally biased region" description="Basic and acidic residues" evidence="1">
    <location>
        <begin position="10"/>
        <end position="21"/>
    </location>
</feature>
<protein>
    <submittedName>
        <fullName evidence="2">Alternative protein ANKRD10</fullName>
    </submittedName>
</protein>
<name>L8EAX8_HUMAN</name>
<sequence>MHQCPCGEWGSRRPEKCQWPDSSRHCTNPGFPRVCPVSLEPPELSSEPFL</sequence>
<accession>L8EAX8</accession>
<proteinExistence type="predicted"/>